<evidence type="ECO:0000313" key="2">
    <source>
        <dbReference type="EMBL" id="TVY93149.1"/>
    </source>
</evidence>
<evidence type="ECO:0000256" key="1">
    <source>
        <dbReference type="SAM" id="MobiDB-lite"/>
    </source>
</evidence>
<proteinExistence type="predicted"/>
<comment type="caution">
    <text evidence="2">The sequence shown here is derived from an EMBL/GenBank/DDBJ whole genome shotgun (WGS) entry which is preliminary data.</text>
</comment>
<name>A0A559MJL4_9HELO</name>
<reference evidence="2 3" key="1">
    <citation type="submission" date="2018-05" db="EMBL/GenBank/DDBJ databases">
        <title>Genome sequencing and assembly of the regulated plant pathogen Lachnellula willkommii and related sister species for the development of diagnostic species identification markers.</title>
        <authorList>
            <person name="Giroux E."/>
            <person name="Bilodeau G."/>
        </authorList>
    </citation>
    <scope>NUCLEOTIDE SEQUENCE [LARGE SCALE GENOMIC DNA]</scope>
    <source>
        <strain evidence="2 3">CBS 172.35</strain>
    </source>
</reference>
<sequence>MSWAFITAMKKNPQQSYVQLLNSIRDELATKYTQKPQLSSSHPLIREGGNGISHGHGNDW</sequence>
<gene>
    <name evidence="2" type="primary">casA_0</name>
    <name evidence="2" type="ORF">LAWI1_G000742</name>
</gene>
<protein>
    <submittedName>
        <fullName evidence="2">Metacaspase</fullName>
    </submittedName>
</protein>
<organism evidence="2 3">
    <name type="scientific">Lachnellula willkommii</name>
    <dbReference type="NCBI Taxonomy" id="215461"/>
    <lineage>
        <taxon>Eukaryota</taxon>
        <taxon>Fungi</taxon>
        <taxon>Dikarya</taxon>
        <taxon>Ascomycota</taxon>
        <taxon>Pezizomycotina</taxon>
        <taxon>Leotiomycetes</taxon>
        <taxon>Helotiales</taxon>
        <taxon>Lachnaceae</taxon>
        <taxon>Lachnellula</taxon>
    </lineage>
</organism>
<dbReference type="Gene3D" id="3.40.50.12660">
    <property type="match status" value="1"/>
</dbReference>
<evidence type="ECO:0000313" key="3">
    <source>
        <dbReference type="Proteomes" id="UP000315522"/>
    </source>
</evidence>
<accession>A0A559MJL4</accession>
<feature type="compositionally biased region" description="Polar residues" evidence="1">
    <location>
        <begin position="32"/>
        <end position="42"/>
    </location>
</feature>
<dbReference type="Proteomes" id="UP000315522">
    <property type="component" value="Unassembled WGS sequence"/>
</dbReference>
<feature type="region of interest" description="Disordered" evidence="1">
    <location>
        <begin position="32"/>
        <end position="60"/>
    </location>
</feature>
<dbReference type="AlphaFoldDB" id="A0A559MJL4"/>
<keyword evidence="3" id="KW-1185">Reference proteome</keyword>
<dbReference type="EMBL" id="QGML01000177">
    <property type="protein sequence ID" value="TVY93149.1"/>
    <property type="molecule type" value="Genomic_DNA"/>
</dbReference>